<comment type="caution">
    <text evidence="12">The sequence shown here is derived from an EMBL/GenBank/DDBJ whole genome shotgun (WGS) entry which is preliminary data.</text>
</comment>
<keyword evidence="6 11" id="KW-0812">Transmembrane</keyword>
<evidence type="ECO:0000256" key="11">
    <source>
        <dbReference type="SAM" id="Phobius"/>
    </source>
</evidence>
<comment type="subunit">
    <text evidence="2">The complex is composed of two ATP-binding proteins (LsrA), two transmembrane proteins (LsrC and LsrD) and a solute-binding protein (LsrB).</text>
</comment>
<dbReference type="PANTHER" id="PTHR32196">
    <property type="entry name" value="ABC TRANSPORTER PERMEASE PROTEIN YPHD-RELATED-RELATED"/>
    <property type="match status" value="1"/>
</dbReference>
<dbReference type="EMBL" id="WHZV01000006">
    <property type="protein sequence ID" value="NEG55570.1"/>
    <property type="molecule type" value="Genomic_DNA"/>
</dbReference>
<evidence type="ECO:0000256" key="3">
    <source>
        <dbReference type="ARBA" id="ARBA00022448"/>
    </source>
</evidence>
<dbReference type="InterPro" id="IPR001851">
    <property type="entry name" value="ABC_transp_permease"/>
</dbReference>
<evidence type="ECO:0000313" key="12">
    <source>
        <dbReference type="EMBL" id="NEG55570.1"/>
    </source>
</evidence>
<keyword evidence="3" id="KW-0813">Transport</keyword>
<feature type="transmembrane region" description="Helical" evidence="11">
    <location>
        <begin position="261"/>
        <end position="281"/>
    </location>
</feature>
<comment type="subcellular location">
    <subcellularLocation>
        <location evidence="1">Cell membrane</location>
        <topology evidence="1">Multi-pass membrane protein</topology>
    </subcellularLocation>
</comment>
<keyword evidence="8 11" id="KW-0472">Membrane</keyword>
<evidence type="ECO:0000256" key="9">
    <source>
        <dbReference type="ARBA" id="ARBA00025439"/>
    </source>
</evidence>
<comment type="function">
    <text evidence="9">Part of the ABC transporter complex LsrABCD involved in autoinducer 2 (AI-2) import. Probably responsible for the translocation of the substrate across the membrane.</text>
</comment>
<dbReference type="AlphaFoldDB" id="A0A6L9SSM2"/>
<keyword evidence="5" id="KW-0997">Cell inner membrane</keyword>
<evidence type="ECO:0000256" key="2">
    <source>
        <dbReference type="ARBA" id="ARBA00011262"/>
    </source>
</evidence>
<feature type="transmembrane region" description="Helical" evidence="11">
    <location>
        <begin position="59"/>
        <end position="78"/>
    </location>
</feature>
<evidence type="ECO:0000256" key="5">
    <source>
        <dbReference type="ARBA" id="ARBA00022519"/>
    </source>
</evidence>
<name>A0A6L9SSM2_9BIFI</name>
<keyword evidence="13" id="KW-1185">Reference proteome</keyword>
<keyword evidence="7 11" id="KW-1133">Transmembrane helix</keyword>
<accession>A0A6L9SSM2</accession>
<sequence>MSSDKGNASNKSFGQQLSARARSAMKSQGAGVIVFLLLIIVFFSIFAPHFMSMQNVKNILFSAAVLAIAAVGESLVLLTGNYDLSVGSIVGIVAFISYDVCSKAPGLGYIVVIFGLVFGILLGAFNGFLVGYLKIPSMVATLGTLSVYRGLDSLYAGSREVTKNQIPHWVNVFAPSTFLGIPSYVWICLILCVVASFFLFYRPSGRMLYAYGSNPKAAESFGLKSPRIIFGAYTLSGLLAGFVGILMGAQVGTINSVMGNGYEMEVIAAAVIGGVSLWGGVGTPAGAMLGALVYACLDNGLILIGVNEYFRLIFQGVAVIAAVGVDAFIRMQSARFSTRHAILEVQA</sequence>
<dbReference type="PANTHER" id="PTHR32196:SF29">
    <property type="entry name" value="AUTOINDUCER 2 IMPORT SYSTEM PERMEASE PROTEIN LSRC"/>
    <property type="match status" value="1"/>
</dbReference>
<feature type="transmembrane region" description="Helical" evidence="11">
    <location>
        <begin position="228"/>
        <end position="249"/>
    </location>
</feature>
<evidence type="ECO:0000256" key="1">
    <source>
        <dbReference type="ARBA" id="ARBA00004651"/>
    </source>
</evidence>
<feature type="transmembrane region" description="Helical" evidence="11">
    <location>
        <begin position="108"/>
        <end position="133"/>
    </location>
</feature>
<dbReference type="GO" id="GO:0022857">
    <property type="term" value="F:transmembrane transporter activity"/>
    <property type="evidence" value="ECO:0007669"/>
    <property type="project" value="InterPro"/>
</dbReference>
<dbReference type="Proteomes" id="UP000483293">
    <property type="component" value="Unassembled WGS sequence"/>
</dbReference>
<dbReference type="CDD" id="cd06579">
    <property type="entry name" value="TM_PBP1_transp_AraH_like"/>
    <property type="match status" value="1"/>
</dbReference>
<evidence type="ECO:0000256" key="7">
    <source>
        <dbReference type="ARBA" id="ARBA00022989"/>
    </source>
</evidence>
<protein>
    <recommendedName>
        <fullName evidence="10">Autoinducer 2 import system permease protein LsrC</fullName>
    </recommendedName>
</protein>
<evidence type="ECO:0000256" key="6">
    <source>
        <dbReference type="ARBA" id="ARBA00022692"/>
    </source>
</evidence>
<reference evidence="12 13" key="1">
    <citation type="submission" date="2019-10" db="EMBL/GenBank/DDBJ databases">
        <title>Bifidobacterium from non-human primates.</title>
        <authorList>
            <person name="Modesto M."/>
        </authorList>
    </citation>
    <scope>NUCLEOTIDE SEQUENCE [LARGE SCALE GENOMIC DNA]</scope>
    <source>
        <strain evidence="12 13">SMA15</strain>
    </source>
</reference>
<keyword evidence="4" id="KW-1003">Cell membrane</keyword>
<feature type="transmembrane region" description="Helical" evidence="11">
    <location>
        <begin position="84"/>
        <end position="101"/>
    </location>
</feature>
<organism evidence="12 13">
    <name type="scientific">Bifidobacterium platyrrhinorum</name>
    <dbReference type="NCBI Taxonomy" id="2661628"/>
    <lineage>
        <taxon>Bacteria</taxon>
        <taxon>Bacillati</taxon>
        <taxon>Actinomycetota</taxon>
        <taxon>Actinomycetes</taxon>
        <taxon>Bifidobacteriales</taxon>
        <taxon>Bifidobacteriaceae</taxon>
        <taxon>Bifidobacterium</taxon>
    </lineage>
</organism>
<proteinExistence type="predicted"/>
<evidence type="ECO:0000256" key="8">
    <source>
        <dbReference type="ARBA" id="ARBA00023136"/>
    </source>
</evidence>
<feature type="transmembrane region" description="Helical" evidence="11">
    <location>
        <begin position="29"/>
        <end position="47"/>
    </location>
</feature>
<feature type="transmembrane region" description="Helical" evidence="11">
    <location>
        <begin position="312"/>
        <end position="329"/>
    </location>
</feature>
<dbReference type="RefSeq" id="WP_163197336.1">
    <property type="nucleotide sequence ID" value="NZ_WHZV01000006.1"/>
</dbReference>
<evidence type="ECO:0000256" key="10">
    <source>
        <dbReference type="ARBA" id="ARBA00039382"/>
    </source>
</evidence>
<evidence type="ECO:0000256" key="4">
    <source>
        <dbReference type="ARBA" id="ARBA00022475"/>
    </source>
</evidence>
<evidence type="ECO:0000313" key="13">
    <source>
        <dbReference type="Proteomes" id="UP000483293"/>
    </source>
</evidence>
<dbReference type="Pfam" id="PF02653">
    <property type="entry name" value="BPD_transp_2"/>
    <property type="match status" value="1"/>
</dbReference>
<feature type="transmembrane region" description="Helical" evidence="11">
    <location>
        <begin position="183"/>
        <end position="201"/>
    </location>
</feature>
<dbReference type="GO" id="GO:0005886">
    <property type="term" value="C:plasma membrane"/>
    <property type="evidence" value="ECO:0007669"/>
    <property type="project" value="UniProtKB-SubCell"/>
</dbReference>
<gene>
    <name evidence="12" type="ORF">GFD21_07320</name>
</gene>